<sequence>MILAVIWASRISAVLLPSCAMSDTQKYAFCFLNLNIFSPNTVIMRPSRSSRRRPPIFRAAPILASRKPMSLSFDAASLNMASVWS</sequence>
<dbReference type="EMBL" id="GHWJ01010382">
    <property type="protein sequence ID" value="NOV43119.1"/>
    <property type="molecule type" value="Transcribed_RNA"/>
</dbReference>
<accession>A0A6M2DAJ0</accession>
<evidence type="ECO:0000313" key="1">
    <source>
        <dbReference type="EMBL" id="NOV43119.1"/>
    </source>
</evidence>
<organism evidence="1">
    <name type="scientific">Rhipicephalus microplus</name>
    <name type="common">Cattle tick</name>
    <name type="synonym">Boophilus microplus</name>
    <dbReference type="NCBI Taxonomy" id="6941"/>
    <lineage>
        <taxon>Eukaryota</taxon>
        <taxon>Metazoa</taxon>
        <taxon>Ecdysozoa</taxon>
        <taxon>Arthropoda</taxon>
        <taxon>Chelicerata</taxon>
        <taxon>Arachnida</taxon>
        <taxon>Acari</taxon>
        <taxon>Parasitiformes</taxon>
        <taxon>Ixodida</taxon>
        <taxon>Ixodoidea</taxon>
        <taxon>Ixodidae</taxon>
        <taxon>Rhipicephalinae</taxon>
        <taxon>Rhipicephalus</taxon>
        <taxon>Boophilus</taxon>
    </lineage>
</organism>
<protein>
    <submittedName>
        <fullName evidence="1">Putative secreted protein midgut overexpressed</fullName>
    </submittedName>
</protein>
<reference evidence="1" key="1">
    <citation type="submission" date="2019-09" db="EMBL/GenBank/DDBJ databases">
        <title>Organ-specific transcriptomic study of the physiology of the cattle tick, Rhipicephalus microplus.</title>
        <authorList>
            <person name="Tirloni L."/>
            <person name="Braz G."/>
            <person name="Gandara A.C.P."/>
            <person name="Sabadin G.A."/>
            <person name="da Silva R.M."/>
            <person name="Guizzo M.G."/>
            <person name="Machado J.A."/>
            <person name="Costa E.P."/>
            <person name="Gomes H.F."/>
            <person name="Moraes J."/>
            <person name="Mota M.B.S."/>
            <person name="Mesquita R.D."/>
            <person name="Alvarenga P.H."/>
            <person name="Alves F."/>
            <person name="Seixas A."/>
            <person name="da Fonseca R.N."/>
            <person name="Fogaca A."/>
            <person name="Logullo C."/>
            <person name="Tanaka A."/>
            <person name="Daffre S."/>
            <person name="Termignoni C."/>
            <person name="Vaz I.S.Jr."/>
            <person name="Oliveira P.L."/>
            <person name="Ribeiro J.M."/>
        </authorList>
    </citation>
    <scope>NUCLEOTIDE SEQUENCE</scope>
    <source>
        <strain evidence="1">Porto Alegre</strain>
    </source>
</reference>
<proteinExistence type="predicted"/>
<dbReference type="AlphaFoldDB" id="A0A6M2DAJ0"/>
<name>A0A6M2DAJ0_RHIMP</name>